<evidence type="ECO:0000313" key="5">
    <source>
        <dbReference type="Proteomes" id="UP000639606"/>
    </source>
</evidence>
<dbReference type="Pfam" id="PF00196">
    <property type="entry name" value="GerE"/>
    <property type="match status" value="1"/>
</dbReference>
<dbReference type="InterPro" id="IPR000792">
    <property type="entry name" value="Tscrpt_reg_LuxR_C"/>
</dbReference>
<evidence type="ECO:0000256" key="2">
    <source>
        <dbReference type="ARBA" id="ARBA00022840"/>
    </source>
</evidence>
<protein>
    <recommendedName>
        <fullName evidence="3">HTH luxR-type domain-containing protein</fullName>
    </recommendedName>
</protein>
<dbReference type="GO" id="GO:0005737">
    <property type="term" value="C:cytoplasm"/>
    <property type="evidence" value="ECO:0007669"/>
    <property type="project" value="TreeGrafter"/>
</dbReference>
<sequence>MLLDRETELARIGEALRAAAAGDGSLLVVSGPLGIGKTALLRAVADDATAAGASVLRATASVAEREFSFGVVRQVFEPAVAALPERVRARVLGEVADCVRPLVGGGEPACDTESPIPVEHALLHGLRRLLSVLSGRQPVVVLVDDLQWADEESLRCLGYLFNRLDGLGVLAVVVVRDGDADSERPLVRNAVGGALGVLRPGGLSAAAVRELVRQWFGEPGGERFDQECSAVSGGNPLLLRSILTDLTLAGYQPGDRAADAVRACRPAPLRNRLLARLRGQPAPVRAFAEALCFLGDAPDMELVGSLAGLDPIACREIARSLARQGLITTSTTPEFTHPVVRDAIEELTTAAEGERLHTAAAALLHRGGYPAEAVAAHLLAVSSPQQLWAVDVLRAAAESAAQRGEHELAARYLRRALLDASADSGERAELLVELAAVERAVDTSASVRHVLEAVSLLRTAPERAAALVRLAPSTLGAAPLAVSEVVRDVATALGEVERLVGVDRELALRLEARLRYLDDSDARDLLAAAHRLHGLDHQGCLRTPAGRELLAALLHAAALTGRESSDRIAGLGHQLLRLESPEPVHLHSSLPIVISALTLADRAEAATPWLDAALHQARRHRDPVALAVAEVDRALALMGAGRLVEAESVAEASITAMGSRWFDAVTTSGVLLAMAALELPDLQLAERITGLCADRVDHPALRALDQYLHGVRAAVRGELPMALERFLDCGRQLERAGWRNPLVLPWRVRAAEVRHRLGSAAAALELAEAELDAARTWGAPVGVGRALRVQGALRAGDAGVRLTRDALDVLEESENRLELARAHLQLGRLLGRLRSADAPRHARRGRALALECGASWLVDPATDGEPQPGLVLTRAERRVAELAAAGRTNQAVAEELGVSSRAVEKHLTNVYRKLSLSGRAELKSALLG</sequence>
<dbReference type="InterPro" id="IPR027417">
    <property type="entry name" value="P-loop_NTPase"/>
</dbReference>
<keyword evidence="1" id="KW-0547">Nucleotide-binding</keyword>
<dbReference type="Gene3D" id="1.10.10.10">
    <property type="entry name" value="Winged helix-like DNA-binding domain superfamily/Winged helix DNA-binding domain"/>
    <property type="match status" value="1"/>
</dbReference>
<evidence type="ECO:0000259" key="3">
    <source>
        <dbReference type="PROSITE" id="PS50043"/>
    </source>
</evidence>
<dbReference type="PROSITE" id="PS50043">
    <property type="entry name" value="HTH_LUXR_2"/>
    <property type="match status" value="1"/>
</dbReference>
<reference evidence="4" key="1">
    <citation type="journal article" date="2014" name="Int. J. Syst. Evol. Microbiol.">
        <title>Complete genome sequence of Corynebacterium casei LMG S-19264T (=DSM 44701T), isolated from a smear-ripened cheese.</title>
        <authorList>
            <consortium name="US DOE Joint Genome Institute (JGI-PGF)"/>
            <person name="Walter F."/>
            <person name="Albersmeier A."/>
            <person name="Kalinowski J."/>
            <person name="Ruckert C."/>
        </authorList>
    </citation>
    <scope>NUCLEOTIDE SEQUENCE</scope>
    <source>
        <strain evidence="4">JCM 3313</strain>
    </source>
</reference>
<dbReference type="Gene3D" id="3.40.50.300">
    <property type="entry name" value="P-loop containing nucleotide triphosphate hydrolases"/>
    <property type="match status" value="1"/>
</dbReference>
<feature type="domain" description="HTH luxR-type" evidence="3">
    <location>
        <begin position="865"/>
        <end position="928"/>
    </location>
</feature>
<dbReference type="GO" id="GO:0005524">
    <property type="term" value="F:ATP binding"/>
    <property type="evidence" value="ECO:0007669"/>
    <property type="project" value="UniProtKB-KW"/>
</dbReference>
<dbReference type="RefSeq" id="WP_189227245.1">
    <property type="nucleotide sequence ID" value="NZ_BMRG01000023.1"/>
</dbReference>
<dbReference type="SUPFAM" id="SSF46894">
    <property type="entry name" value="C-terminal effector domain of the bipartite response regulators"/>
    <property type="match status" value="1"/>
</dbReference>
<proteinExistence type="predicted"/>
<comment type="caution">
    <text evidence="4">The sequence shown here is derived from an EMBL/GenBank/DDBJ whole genome shotgun (WGS) entry which is preliminary data.</text>
</comment>
<keyword evidence="5" id="KW-1185">Reference proteome</keyword>
<dbReference type="SUPFAM" id="SSF52540">
    <property type="entry name" value="P-loop containing nucleoside triphosphate hydrolases"/>
    <property type="match status" value="1"/>
</dbReference>
<evidence type="ECO:0000313" key="4">
    <source>
        <dbReference type="EMBL" id="GGP82629.1"/>
    </source>
</evidence>
<dbReference type="PANTHER" id="PTHR16305">
    <property type="entry name" value="TESTICULAR SOLUBLE ADENYLYL CYCLASE"/>
    <property type="match status" value="1"/>
</dbReference>
<reference evidence="4" key="2">
    <citation type="submission" date="2020-09" db="EMBL/GenBank/DDBJ databases">
        <authorList>
            <person name="Sun Q."/>
            <person name="Ohkuma M."/>
        </authorList>
    </citation>
    <scope>NUCLEOTIDE SEQUENCE</scope>
    <source>
        <strain evidence="4">JCM 3313</strain>
    </source>
</reference>
<organism evidence="4 5">
    <name type="scientific">Saccharothrix coeruleofusca</name>
    <dbReference type="NCBI Taxonomy" id="33919"/>
    <lineage>
        <taxon>Bacteria</taxon>
        <taxon>Bacillati</taxon>
        <taxon>Actinomycetota</taxon>
        <taxon>Actinomycetes</taxon>
        <taxon>Pseudonocardiales</taxon>
        <taxon>Pseudonocardiaceae</taxon>
        <taxon>Saccharothrix</taxon>
    </lineage>
</organism>
<dbReference type="InterPro" id="IPR036388">
    <property type="entry name" value="WH-like_DNA-bd_sf"/>
</dbReference>
<accession>A0A918ATL4</accession>
<dbReference type="PRINTS" id="PR00038">
    <property type="entry name" value="HTHLUXR"/>
</dbReference>
<dbReference type="GO" id="GO:0003677">
    <property type="term" value="F:DNA binding"/>
    <property type="evidence" value="ECO:0007669"/>
    <property type="project" value="InterPro"/>
</dbReference>
<dbReference type="Proteomes" id="UP000639606">
    <property type="component" value="Unassembled WGS sequence"/>
</dbReference>
<dbReference type="EMBL" id="BMRG01000023">
    <property type="protein sequence ID" value="GGP82629.1"/>
    <property type="molecule type" value="Genomic_DNA"/>
</dbReference>
<dbReference type="CDD" id="cd06170">
    <property type="entry name" value="LuxR_C_like"/>
    <property type="match status" value="1"/>
</dbReference>
<gene>
    <name evidence="4" type="ORF">GCM10010185_65830</name>
</gene>
<dbReference type="AlphaFoldDB" id="A0A918ATL4"/>
<dbReference type="InterPro" id="IPR016032">
    <property type="entry name" value="Sig_transdc_resp-reg_C-effctor"/>
</dbReference>
<dbReference type="InterPro" id="IPR041664">
    <property type="entry name" value="AAA_16"/>
</dbReference>
<dbReference type="PANTHER" id="PTHR16305:SF35">
    <property type="entry name" value="TRANSCRIPTIONAL ACTIVATOR DOMAIN"/>
    <property type="match status" value="1"/>
</dbReference>
<name>A0A918ATL4_9PSEU</name>
<evidence type="ECO:0000256" key="1">
    <source>
        <dbReference type="ARBA" id="ARBA00022741"/>
    </source>
</evidence>
<dbReference type="SMART" id="SM00421">
    <property type="entry name" value="HTH_LUXR"/>
    <property type="match status" value="1"/>
</dbReference>
<dbReference type="GO" id="GO:0004016">
    <property type="term" value="F:adenylate cyclase activity"/>
    <property type="evidence" value="ECO:0007669"/>
    <property type="project" value="TreeGrafter"/>
</dbReference>
<keyword evidence="2" id="KW-0067">ATP-binding</keyword>
<dbReference type="GO" id="GO:0006355">
    <property type="term" value="P:regulation of DNA-templated transcription"/>
    <property type="evidence" value="ECO:0007669"/>
    <property type="project" value="InterPro"/>
</dbReference>
<dbReference type="Pfam" id="PF13191">
    <property type="entry name" value="AAA_16"/>
    <property type="match status" value="1"/>
</dbReference>